<dbReference type="Proteomes" id="UP001589818">
    <property type="component" value="Unassembled WGS sequence"/>
</dbReference>
<accession>A0ABV6J332</accession>
<dbReference type="SUPFAM" id="SSF55811">
    <property type="entry name" value="Nudix"/>
    <property type="match status" value="1"/>
</dbReference>
<keyword evidence="6" id="KW-1185">Reference proteome</keyword>
<evidence type="ECO:0000256" key="1">
    <source>
        <dbReference type="ARBA" id="ARBA00001946"/>
    </source>
</evidence>
<protein>
    <submittedName>
        <fullName evidence="5">NUDIX domain-containing protein</fullName>
    </submittedName>
</protein>
<evidence type="ECO:0000256" key="2">
    <source>
        <dbReference type="ARBA" id="ARBA00022801"/>
    </source>
</evidence>
<dbReference type="RefSeq" id="WP_204819615.1">
    <property type="nucleotide sequence ID" value="NZ_JANHOF010000003.1"/>
</dbReference>
<gene>
    <name evidence="5" type="ORF">ACFFJ8_02790</name>
</gene>
<dbReference type="InterPro" id="IPR020476">
    <property type="entry name" value="Nudix_hydrolase"/>
</dbReference>
<dbReference type="InterPro" id="IPR000086">
    <property type="entry name" value="NUDIX_hydrolase_dom"/>
</dbReference>
<proteinExistence type="inferred from homology"/>
<dbReference type="PANTHER" id="PTHR43046">
    <property type="entry name" value="GDP-MANNOSE MANNOSYL HYDROLASE"/>
    <property type="match status" value="1"/>
</dbReference>
<evidence type="ECO:0000259" key="4">
    <source>
        <dbReference type="PROSITE" id="PS51462"/>
    </source>
</evidence>
<keyword evidence="2 3" id="KW-0378">Hydrolase</keyword>
<comment type="caution">
    <text evidence="5">The sequence shown here is derived from an EMBL/GenBank/DDBJ whole genome shotgun (WGS) entry which is preliminary data.</text>
</comment>
<feature type="domain" description="Nudix hydrolase" evidence="4">
    <location>
        <begin position="4"/>
        <end position="143"/>
    </location>
</feature>
<evidence type="ECO:0000313" key="5">
    <source>
        <dbReference type="EMBL" id="MFC0390297.1"/>
    </source>
</evidence>
<dbReference type="InterPro" id="IPR020084">
    <property type="entry name" value="NUDIX_hydrolase_CS"/>
</dbReference>
<evidence type="ECO:0000313" key="6">
    <source>
        <dbReference type="Proteomes" id="UP001589818"/>
    </source>
</evidence>
<organism evidence="5 6">
    <name type="scientific">Paenibacillus mendelii</name>
    <dbReference type="NCBI Taxonomy" id="206163"/>
    <lineage>
        <taxon>Bacteria</taxon>
        <taxon>Bacillati</taxon>
        <taxon>Bacillota</taxon>
        <taxon>Bacilli</taxon>
        <taxon>Bacillales</taxon>
        <taxon>Paenibacillaceae</taxon>
        <taxon>Paenibacillus</taxon>
    </lineage>
</organism>
<dbReference type="Pfam" id="PF00293">
    <property type="entry name" value="NUDIX"/>
    <property type="match status" value="1"/>
</dbReference>
<comment type="similarity">
    <text evidence="3">Belongs to the Nudix hydrolase family.</text>
</comment>
<dbReference type="InterPro" id="IPR015797">
    <property type="entry name" value="NUDIX_hydrolase-like_dom_sf"/>
</dbReference>
<comment type="cofactor">
    <cofactor evidence="1">
        <name>Mg(2+)</name>
        <dbReference type="ChEBI" id="CHEBI:18420"/>
    </cofactor>
</comment>
<dbReference type="EMBL" id="JBHLVF010000006">
    <property type="protein sequence ID" value="MFC0390297.1"/>
    <property type="molecule type" value="Genomic_DNA"/>
</dbReference>
<sequence>MVERWGRVDNNLVRVRVTGVYIENGAVLLVKQRVSSERSWSLPGGKLERGESLEDGMAREMKEETGLEMKINKLLYVCELPEAEPPVVHITFLLERISGQLTLPTNDHETTPIHDLRMVPIQELAGYGFSDTFIELIKSGFPEAGSYQGHKRNIGL</sequence>
<evidence type="ECO:0000256" key="3">
    <source>
        <dbReference type="RuleBase" id="RU003476"/>
    </source>
</evidence>
<dbReference type="PRINTS" id="PR00502">
    <property type="entry name" value="NUDIXFAMILY"/>
</dbReference>
<dbReference type="PANTHER" id="PTHR43046:SF2">
    <property type="entry name" value="8-OXO-DGTP DIPHOSPHATASE-RELATED"/>
    <property type="match status" value="1"/>
</dbReference>
<dbReference type="Gene3D" id="3.90.79.10">
    <property type="entry name" value="Nucleoside Triphosphate Pyrophosphohydrolase"/>
    <property type="match status" value="1"/>
</dbReference>
<name>A0ABV6J332_9BACL</name>
<reference evidence="5 6" key="1">
    <citation type="submission" date="2024-09" db="EMBL/GenBank/DDBJ databases">
        <authorList>
            <person name="Sun Q."/>
            <person name="Mori K."/>
        </authorList>
    </citation>
    <scope>NUCLEOTIDE SEQUENCE [LARGE SCALE GENOMIC DNA]</scope>
    <source>
        <strain evidence="5 6">CCM 4839</strain>
    </source>
</reference>
<dbReference type="PROSITE" id="PS51462">
    <property type="entry name" value="NUDIX"/>
    <property type="match status" value="1"/>
</dbReference>
<dbReference type="PROSITE" id="PS00893">
    <property type="entry name" value="NUDIX_BOX"/>
    <property type="match status" value="1"/>
</dbReference>